<dbReference type="InterPro" id="IPR057748">
    <property type="entry name" value="NFRKB_WH_2"/>
</dbReference>
<accession>A0A3P7P7T7</accession>
<reference evidence="3 4" key="1">
    <citation type="submission" date="2018-11" db="EMBL/GenBank/DDBJ databases">
        <authorList>
            <consortium name="Pathogen Informatics"/>
        </authorList>
    </citation>
    <scope>NUCLEOTIDE SEQUENCE [LARGE SCALE GENOMIC DNA]</scope>
</reference>
<sequence length="284" mass="31895">MGMSTVDAGATSLLPKSGKYYEIQRFSQPWSPFVYNQHGYASVVGPVRTASVNFAGRGSGRAREHPLLRSDRPAWVSISEIVRDAVARLPNGEGTRPEIAMLVQDSAFLAPNFNPRQLSQCISSALDRLQGEGTQSPVMYDCSRRLWIYRYRHLSPGDFFKMYEEEMTVRADRFNDMMYTASSASSTYAGGRRGRPSALSWPPTSFENRLPDYIPDIDELTTVDDPFYYGHQDMNARSYGRQQHGRPADADAFYEGEESDDSGSRELDDEDFAFSSQQQSRGGP</sequence>
<feature type="region of interest" description="Disordered" evidence="1">
    <location>
        <begin position="238"/>
        <end position="284"/>
    </location>
</feature>
<dbReference type="PANTHER" id="PTHR13052">
    <property type="entry name" value="NFRKB-RELATED"/>
    <property type="match status" value="1"/>
</dbReference>
<name>A0A3P7P7T7_DIBLA</name>
<dbReference type="EMBL" id="UYRU01065865">
    <property type="protein sequence ID" value="VDN16449.1"/>
    <property type="molecule type" value="Genomic_DNA"/>
</dbReference>
<dbReference type="PANTHER" id="PTHR13052:SF3">
    <property type="entry name" value="NUCLEAR FACTOR RELATED TO KAPPA-B-BINDING PROTEIN"/>
    <property type="match status" value="1"/>
</dbReference>
<evidence type="ECO:0000313" key="4">
    <source>
        <dbReference type="Proteomes" id="UP000281553"/>
    </source>
</evidence>
<keyword evidence="4" id="KW-1185">Reference proteome</keyword>
<protein>
    <recommendedName>
        <fullName evidence="2">Nuclear factor related to kappa-B-binding protein second winged helix domain-containing protein</fullName>
    </recommendedName>
</protein>
<feature type="non-terminal residue" evidence="3">
    <location>
        <position position="284"/>
    </location>
</feature>
<dbReference type="GO" id="GO:0031011">
    <property type="term" value="C:Ino80 complex"/>
    <property type="evidence" value="ECO:0007669"/>
    <property type="project" value="InterPro"/>
</dbReference>
<dbReference type="OrthoDB" id="70874at2759"/>
<feature type="domain" description="Nuclear factor related to kappa-B-binding protein second winged helix" evidence="2">
    <location>
        <begin position="20"/>
        <end position="154"/>
    </location>
</feature>
<feature type="region of interest" description="Disordered" evidence="1">
    <location>
        <begin position="185"/>
        <end position="205"/>
    </location>
</feature>
<dbReference type="GO" id="GO:0002020">
    <property type="term" value="F:protease binding"/>
    <property type="evidence" value="ECO:0007669"/>
    <property type="project" value="TreeGrafter"/>
</dbReference>
<dbReference type="InterPro" id="IPR024867">
    <property type="entry name" value="NFRKB"/>
</dbReference>
<dbReference type="Proteomes" id="UP000281553">
    <property type="component" value="Unassembled WGS sequence"/>
</dbReference>
<evidence type="ECO:0000259" key="2">
    <source>
        <dbReference type="Pfam" id="PF25793"/>
    </source>
</evidence>
<dbReference type="Pfam" id="PF25793">
    <property type="entry name" value="WHD_2nd_NFRKB"/>
    <property type="match status" value="1"/>
</dbReference>
<feature type="compositionally biased region" description="Polar residues" evidence="1">
    <location>
        <begin position="274"/>
        <end position="284"/>
    </location>
</feature>
<dbReference type="AlphaFoldDB" id="A0A3P7P7T7"/>
<gene>
    <name evidence="3" type="ORF">DILT_LOCUS12280</name>
</gene>
<evidence type="ECO:0000313" key="3">
    <source>
        <dbReference type="EMBL" id="VDN16449.1"/>
    </source>
</evidence>
<feature type="compositionally biased region" description="Acidic residues" evidence="1">
    <location>
        <begin position="252"/>
        <end position="272"/>
    </location>
</feature>
<evidence type="ECO:0000256" key="1">
    <source>
        <dbReference type="SAM" id="MobiDB-lite"/>
    </source>
</evidence>
<organism evidence="3 4">
    <name type="scientific">Dibothriocephalus latus</name>
    <name type="common">Fish tapeworm</name>
    <name type="synonym">Diphyllobothrium latum</name>
    <dbReference type="NCBI Taxonomy" id="60516"/>
    <lineage>
        <taxon>Eukaryota</taxon>
        <taxon>Metazoa</taxon>
        <taxon>Spiralia</taxon>
        <taxon>Lophotrochozoa</taxon>
        <taxon>Platyhelminthes</taxon>
        <taxon>Cestoda</taxon>
        <taxon>Eucestoda</taxon>
        <taxon>Diphyllobothriidea</taxon>
        <taxon>Diphyllobothriidae</taxon>
        <taxon>Dibothriocephalus</taxon>
    </lineage>
</organism>
<proteinExistence type="predicted"/>